<evidence type="ECO:0000313" key="6">
    <source>
        <dbReference type="Proteomes" id="UP000791080"/>
    </source>
</evidence>
<feature type="domain" description="HTH lacI-type" evidence="4">
    <location>
        <begin position="2"/>
        <end position="56"/>
    </location>
</feature>
<gene>
    <name evidence="5" type="ORF">G443_000619</name>
</gene>
<evidence type="ECO:0000256" key="3">
    <source>
        <dbReference type="ARBA" id="ARBA00023163"/>
    </source>
</evidence>
<dbReference type="EMBL" id="AUBJ02000001">
    <property type="protein sequence ID" value="MCP2330349.1"/>
    <property type="molecule type" value="Genomic_DNA"/>
</dbReference>
<proteinExistence type="predicted"/>
<keyword evidence="3" id="KW-0804">Transcription</keyword>
<reference evidence="5 6" key="1">
    <citation type="submission" date="2013-07" db="EMBL/GenBank/DDBJ databases">
        <authorList>
            <consortium name="DOE Joint Genome Institute"/>
            <person name="Reeve W."/>
            <person name="Huntemann M."/>
            <person name="Han J."/>
            <person name="Chen A."/>
            <person name="Kyrpides N."/>
            <person name="Mavromatis K."/>
            <person name="Markowitz V."/>
            <person name="Palaniappan K."/>
            <person name="Ivanova N."/>
            <person name="Schaumberg A."/>
            <person name="Pati A."/>
            <person name="Liolios K."/>
            <person name="Nordberg H.P."/>
            <person name="Cantor M.N."/>
            <person name="Hua S.X."/>
            <person name="Woyke T."/>
        </authorList>
    </citation>
    <scope>NUCLEOTIDE SEQUENCE [LARGE SCALE GENOMIC DNA]</scope>
    <source>
        <strain evidence="5 6">DSM 43889</strain>
    </source>
</reference>
<dbReference type="InterPro" id="IPR046335">
    <property type="entry name" value="LacI/GalR-like_sensor"/>
</dbReference>
<dbReference type="PANTHER" id="PTHR30146">
    <property type="entry name" value="LACI-RELATED TRANSCRIPTIONAL REPRESSOR"/>
    <property type="match status" value="1"/>
</dbReference>
<organism evidence="5 6">
    <name type="scientific">Actinoalloteichus caeruleus DSM 43889</name>
    <dbReference type="NCBI Taxonomy" id="1120930"/>
    <lineage>
        <taxon>Bacteria</taxon>
        <taxon>Bacillati</taxon>
        <taxon>Actinomycetota</taxon>
        <taxon>Actinomycetes</taxon>
        <taxon>Pseudonocardiales</taxon>
        <taxon>Pseudonocardiaceae</taxon>
        <taxon>Actinoalloteichus</taxon>
        <taxon>Actinoalloteichus cyanogriseus</taxon>
    </lineage>
</organism>
<dbReference type="Pfam" id="PF00356">
    <property type="entry name" value="LacI"/>
    <property type="match status" value="1"/>
</dbReference>
<keyword evidence="2" id="KW-0238">DNA-binding</keyword>
<dbReference type="SUPFAM" id="SSF47413">
    <property type="entry name" value="lambda repressor-like DNA-binding domains"/>
    <property type="match status" value="1"/>
</dbReference>
<evidence type="ECO:0000256" key="2">
    <source>
        <dbReference type="ARBA" id="ARBA00023125"/>
    </source>
</evidence>
<evidence type="ECO:0000256" key="1">
    <source>
        <dbReference type="ARBA" id="ARBA00023015"/>
    </source>
</evidence>
<dbReference type="SMART" id="SM00354">
    <property type="entry name" value="HTH_LACI"/>
    <property type="match status" value="1"/>
</dbReference>
<reference evidence="5 6" key="2">
    <citation type="submission" date="2022-06" db="EMBL/GenBank/DDBJ databases">
        <title>Genomic Encyclopedia of Type Strains, Phase I: the one thousand microbial genomes (KMG-I) project.</title>
        <authorList>
            <person name="Kyrpides N."/>
        </authorList>
    </citation>
    <scope>NUCLEOTIDE SEQUENCE [LARGE SCALE GENOMIC DNA]</scope>
    <source>
        <strain evidence="5 6">DSM 43889</strain>
    </source>
</reference>
<evidence type="ECO:0000313" key="5">
    <source>
        <dbReference type="EMBL" id="MCP2330349.1"/>
    </source>
</evidence>
<comment type="caution">
    <text evidence="5">The sequence shown here is derived from an EMBL/GenBank/DDBJ whole genome shotgun (WGS) entry which is preliminary data.</text>
</comment>
<accession>A0ABT1JDJ1</accession>
<keyword evidence="1" id="KW-0805">Transcription regulation</keyword>
<protein>
    <submittedName>
        <fullName evidence="5">Transcriptional regulator, LacI family</fullName>
    </submittedName>
</protein>
<evidence type="ECO:0000259" key="4">
    <source>
        <dbReference type="PROSITE" id="PS50932"/>
    </source>
</evidence>
<name>A0ABT1JDJ1_ACTCY</name>
<dbReference type="Gene3D" id="1.10.260.40">
    <property type="entry name" value="lambda repressor-like DNA-binding domains"/>
    <property type="match status" value="1"/>
</dbReference>
<dbReference type="PROSITE" id="PS50932">
    <property type="entry name" value="HTH_LACI_2"/>
    <property type="match status" value="1"/>
</dbReference>
<dbReference type="PANTHER" id="PTHR30146:SF153">
    <property type="entry name" value="LACTOSE OPERON REPRESSOR"/>
    <property type="match status" value="1"/>
</dbReference>
<dbReference type="Pfam" id="PF13377">
    <property type="entry name" value="Peripla_BP_3"/>
    <property type="match status" value="1"/>
</dbReference>
<dbReference type="InterPro" id="IPR000843">
    <property type="entry name" value="HTH_LacI"/>
</dbReference>
<dbReference type="SUPFAM" id="SSF53822">
    <property type="entry name" value="Periplasmic binding protein-like I"/>
    <property type="match status" value="1"/>
</dbReference>
<dbReference type="RefSeq" id="WP_026418113.1">
    <property type="nucleotide sequence ID" value="NZ_AUBJ02000001.1"/>
</dbReference>
<dbReference type="InterPro" id="IPR010982">
    <property type="entry name" value="Lambda_DNA-bd_dom_sf"/>
</dbReference>
<sequence length="337" mass="35462">MVTIADVAKHAGVAPSTVSYVLTGRRAISARTRAKVRDSIELLGYHPHAGARSLASNRANVVALVLPLRTGVNVPVAMRFVLSVVTAARERDQDVLLVTGDQGVSGINRISASAMADGLVVMDVEMHDERVPLLRDLPQPSVLIGFPADATGLTCVDLDFSSAGTLCVDHLADLGHREVALLGAPRAVYERDTGFAHRTMAGFTNAALRRGVHATTRSCETDPAEVTRTVAALLAERPGLTAVVVHNESAISPLLAALRTGGRRVPEDVSVVAICPDEVTDRVFPPLTSVQIPTEDLGQRAVELLMAKLAGQGVAPATLLTPRLVERGSCGRAPLPG</sequence>
<dbReference type="CDD" id="cd01392">
    <property type="entry name" value="HTH_LacI"/>
    <property type="match status" value="1"/>
</dbReference>
<dbReference type="Proteomes" id="UP000791080">
    <property type="component" value="Unassembled WGS sequence"/>
</dbReference>
<dbReference type="InterPro" id="IPR028082">
    <property type="entry name" value="Peripla_BP_I"/>
</dbReference>
<keyword evidence="6" id="KW-1185">Reference proteome</keyword>
<dbReference type="Gene3D" id="3.40.50.2300">
    <property type="match status" value="2"/>
</dbReference>